<dbReference type="GeneID" id="14494457"/>
<reference evidence="3 4" key="1">
    <citation type="journal article" date="2011" name="Proc. Natl. Acad. Sci. U.S.A.">
        <title>Evolutionary erosion of yeast sex chromosomes by mating-type switching accidents.</title>
        <authorList>
            <person name="Gordon J.L."/>
            <person name="Armisen D."/>
            <person name="Proux-Wera E."/>
            <person name="Oheigeartaigh S.S."/>
            <person name="Byrne K.P."/>
            <person name="Wolfe K.H."/>
        </authorList>
    </citation>
    <scope>NUCLEOTIDE SEQUENCE [LARGE SCALE GENOMIC DNA]</scope>
    <source>
        <strain evidence="4">ATCC 34711 / CBS 6284 / DSM 70876 / NBRC 10599 / NRRL Y-10934 / UCD 77-7</strain>
    </source>
</reference>
<dbReference type="OrthoDB" id="440160at2759"/>
<dbReference type="Proteomes" id="UP000002866">
    <property type="component" value="Chromosome 2"/>
</dbReference>
<name>I2GYG9_HENB6</name>
<proteinExistence type="inferred from homology"/>
<dbReference type="eggNOG" id="KOG3332">
    <property type="taxonomic scope" value="Eukaryota"/>
</dbReference>
<dbReference type="RefSeq" id="XP_004178690.1">
    <property type="nucleotide sequence ID" value="XM_004178642.1"/>
</dbReference>
<dbReference type="PANTHER" id="PTHR12993:SF11">
    <property type="entry name" value="N-ACETYLGLUCOSAMINYL-PHOSPHATIDYLINOSITOL DE-N-ACETYLASE"/>
    <property type="match status" value="1"/>
</dbReference>
<protein>
    <recommendedName>
        <fullName evidence="2">N-acetylglucosaminylphosphatidylinositol deacetylase</fullName>
        <ecNumber evidence="2">3.5.1.89</ecNumber>
    </recommendedName>
</protein>
<dbReference type="EC" id="3.5.1.89" evidence="2"/>
<sequence>MNFSTNEIRTVKLILIFWLIYIFNSNSIKLLNDQSFNYFNKHIQLMSNKQHVKINSLSLIIAHPDDEIMFFSPTLLQLNNYLEKDIMFNVVCLSQGLDSTGSFKDPQRVHELNDSLNLLFNRGSNNEHNRNFKLIQLDYTDGMKEIWNMDLIVDDLLQNLNFTDNGINLLLTFDKSGVSNHKNHLACNEAVTKLLKYSNPDSNLIGIFLNSHSKNFFLKYSFFVSKLFTIIKLKFFRSISLFYSFCFPNSDFLQSYQIISHYDLNTKTNLSFTFFNPFAKYMLSYSTMLNAHESQMVWFRYLWWIFSRFAFINDLTIVN</sequence>
<evidence type="ECO:0000256" key="1">
    <source>
        <dbReference type="ARBA" id="ARBA00006066"/>
    </source>
</evidence>
<dbReference type="STRING" id="1071380.I2GYG9"/>
<dbReference type="GO" id="GO:0005783">
    <property type="term" value="C:endoplasmic reticulum"/>
    <property type="evidence" value="ECO:0007669"/>
    <property type="project" value="TreeGrafter"/>
</dbReference>
<organism evidence="3 4">
    <name type="scientific">Henningerozyma blattae (strain ATCC 34711 / CBS 6284 / DSM 70876 / NBRC 10599 / NRRL Y-10934 / UCD 77-7)</name>
    <name type="common">Yeast</name>
    <name type="synonym">Tetrapisispora blattae</name>
    <dbReference type="NCBI Taxonomy" id="1071380"/>
    <lineage>
        <taxon>Eukaryota</taxon>
        <taxon>Fungi</taxon>
        <taxon>Dikarya</taxon>
        <taxon>Ascomycota</taxon>
        <taxon>Saccharomycotina</taxon>
        <taxon>Saccharomycetes</taxon>
        <taxon>Saccharomycetales</taxon>
        <taxon>Saccharomycetaceae</taxon>
        <taxon>Henningerozyma</taxon>
    </lineage>
</organism>
<evidence type="ECO:0000313" key="3">
    <source>
        <dbReference type="EMBL" id="CCH59171.1"/>
    </source>
</evidence>
<comment type="similarity">
    <text evidence="1">Belongs to the PIGL family.</text>
</comment>
<dbReference type="OMA" id="YVLESVN"/>
<dbReference type="FunCoup" id="I2GYG9">
    <property type="interactions" value="569"/>
</dbReference>
<evidence type="ECO:0000313" key="4">
    <source>
        <dbReference type="Proteomes" id="UP000002866"/>
    </source>
</evidence>
<dbReference type="UniPathway" id="UPA00196"/>
<dbReference type="KEGG" id="tbl:TBLA_0B03300"/>
<dbReference type="InterPro" id="IPR003737">
    <property type="entry name" value="GlcNAc_PI_deacetylase-related"/>
</dbReference>
<accession>I2GYG9</accession>
<dbReference type="SUPFAM" id="SSF102588">
    <property type="entry name" value="LmbE-like"/>
    <property type="match status" value="1"/>
</dbReference>
<dbReference type="Gene3D" id="3.40.50.10320">
    <property type="entry name" value="LmbE-like"/>
    <property type="match status" value="1"/>
</dbReference>
<dbReference type="EMBL" id="HE806317">
    <property type="protein sequence ID" value="CCH59171.1"/>
    <property type="molecule type" value="Genomic_DNA"/>
</dbReference>
<dbReference type="InParanoid" id="I2GYG9"/>
<dbReference type="GO" id="GO:0016020">
    <property type="term" value="C:membrane"/>
    <property type="evidence" value="ECO:0007669"/>
    <property type="project" value="GOC"/>
</dbReference>
<dbReference type="AlphaFoldDB" id="I2GYG9"/>
<dbReference type="InterPro" id="IPR024078">
    <property type="entry name" value="LmbE-like_dom_sf"/>
</dbReference>
<dbReference type="GO" id="GO:0000225">
    <property type="term" value="F:N-acetylglucosaminylphosphatidylinositol deacetylase activity"/>
    <property type="evidence" value="ECO:0007669"/>
    <property type="project" value="UniProtKB-EC"/>
</dbReference>
<dbReference type="GO" id="GO:0006506">
    <property type="term" value="P:GPI anchor biosynthetic process"/>
    <property type="evidence" value="ECO:0007669"/>
    <property type="project" value="UniProtKB-UniPathway"/>
</dbReference>
<gene>
    <name evidence="3" type="primary">TBLA0B03300</name>
    <name evidence="3" type="ORF">TBLA_0B03300</name>
</gene>
<dbReference type="Pfam" id="PF02585">
    <property type="entry name" value="PIG-L"/>
    <property type="match status" value="1"/>
</dbReference>
<keyword evidence="4" id="KW-1185">Reference proteome</keyword>
<dbReference type="HOGENOM" id="CLU_034979_0_0_1"/>
<dbReference type="PANTHER" id="PTHR12993">
    <property type="entry name" value="N-ACETYLGLUCOSAMINYL-PHOSPHATIDYLINOSITOL DE-N-ACETYLASE-RELATED"/>
    <property type="match status" value="1"/>
</dbReference>
<evidence type="ECO:0000256" key="2">
    <source>
        <dbReference type="ARBA" id="ARBA00012176"/>
    </source>
</evidence>